<dbReference type="AlphaFoldDB" id="A0A1F7SI63"/>
<name>A0A1F7SI63_9BACT</name>
<protein>
    <submittedName>
        <fullName evidence="2">Uncharacterized protein</fullName>
    </submittedName>
</protein>
<feature type="transmembrane region" description="Helical" evidence="1">
    <location>
        <begin position="228"/>
        <end position="246"/>
    </location>
</feature>
<feature type="transmembrane region" description="Helical" evidence="1">
    <location>
        <begin position="199"/>
        <end position="216"/>
    </location>
</feature>
<accession>A0A1F7SI63</accession>
<evidence type="ECO:0000313" key="3">
    <source>
        <dbReference type="Proteomes" id="UP000178082"/>
    </source>
</evidence>
<feature type="transmembrane region" description="Helical" evidence="1">
    <location>
        <begin position="117"/>
        <end position="134"/>
    </location>
</feature>
<sequence>MTTIKQMRQKPIKLKAVFYTALSLIWIFATVALGHVVMVIINNEHPELMWSFGQWCMVVGFLFIVLTRFFKSDGWQSFFGVLGGTGMWISFEYGLIYGGERLGVSYTYNGSYPEYRMMQWSVGVLLMVCMYLMFQESVRCNLFAYLRRKLHLMRGAVATGKIDNYGPRTAFEYIMTTWFFYVLLIMGYDEAIFGAKGKFIYAVFFCSFAVAFYLAYKLLNFDTFGANLRYSIPVVLIFWNDIEILAKWGMLKEPWVHINWPIMLAIIFGFCFSSYLIYKDLSAKRSKETMPVIEDLKQAEI</sequence>
<proteinExistence type="predicted"/>
<feature type="transmembrane region" description="Helical" evidence="1">
    <location>
        <begin position="16"/>
        <end position="42"/>
    </location>
</feature>
<keyword evidence="1" id="KW-0812">Transmembrane</keyword>
<comment type="caution">
    <text evidence="2">The sequence shown here is derived from an EMBL/GenBank/DDBJ whole genome shotgun (WGS) entry which is preliminary data.</text>
</comment>
<dbReference type="Proteomes" id="UP000178082">
    <property type="component" value="Unassembled WGS sequence"/>
</dbReference>
<gene>
    <name evidence="2" type="ORF">A3G31_08125</name>
</gene>
<keyword evidence="1" id="KW-1133">Transmembrane helix</keyword>
<evidence type="ECO:0000313" key="2">
    <source>
        <dbReference type="EMBL" id="OGL53455.1"/>
    </source>
</evidence>
<feature type="transmembrane region" description="Helical" evidence="1">
    <location>
        <begin position="78"/>
        <end position="97"/>
    </location>
</feature>
<feature type="transmembrane region" description="Helical" evidence="1">
    <location>
        <begin position="258"/>
        <end position="278"/>
    </location>
</feature>
<evidence type="ECO:0000256" key="1">
    <source>
        <dbReference type="SAM" id="Phobius"/>
    </source>
</evidence>
<feature type="transmembrane region" description="Helical" evidence="1">
    <location>
        <begin position="48"/>
        <end position="66"/>
    </location>
</feature>
<feature type="transmembrane region" description="Helical" evidence="1">
    <location>
        <begin position="170"/>
        <end position="187"/>
    </location>
</feature>
<keyword evidence="1" id="KW-0472">Membrane</keyword>
<organism evidence="2 3">
    <name type="scientific">Candidatus Schekmanbacteria bacterium RIFCSPLOWO2_12_FULL_38_15</name>
    <dbReference type="NCBI Taxonomy" id="1817883"/>
    <lineage>
        <taxon>Bacteria</taxon>
        <taxon>Candidatus Schekmaniibacteriota</taxon>
    </lineage>
</organism>
<reference evidence="2 3" key="1">
    <citation type="journal article" date="2016" name="Nat. Commun.">
        <title>Thousands of microbial genomes shed light on interconnected biogeochemical processes in an aquifer system.</title>
        <authorList>
            <person name="Anantharaman K."/>
            <person name="Brown C.T."/>
            <person name="Hug L.A."/>
            <person name="Sharon I."/>
            <person name="Castelle C.J."/>
            <person name="Probst A.J."/>
            <person name="Thomas B.C."/>
            <person name="Singh A."/>
            <person name="Wilkins M.J."/>
            <person name="Karaoz U."/>
            <person name="Brodie E.L."/>
            <person name="Williams K.H."/>
            <person name="Hubbard S.S."/>
            <person name="Banfield J.F."/>
        </authorList>
    </citation>
    <scope>NUCLEOTIDE SEQUENCE [LARGE SCALE GENOMIC DNA]</scope>
</reference>
<dbReference type="EMBL" id="MGDI01000025">
    <property type="protein sequence ID" value="OGL53455.1"/>
    <property type="molecule type" value="Genomic_DNA"/>
</dbReference>